<accession>A0A565C100</accession>
<reference evidence="2" key="1">
    <citation type="submission" date="2019-07" db="EMBL/GenBank/DDBJ databases">
        <authorList>
            <person name="Dittberner H."/>
        </authorList>
    </citation>
    <scope>NUCLEOTIDE SEQUENCE [LARGE SCALE GENOMIC DNA]</scope>
</reference>
<organism evidence="2 3">
    <name type="scientific">Arabis nemorensis</name>
    <dbReference type="NCBI Taxonomy" id="586526"/>
    <lineage>
        <taxon>Eukaryota</taxon>
        <taxon>Viridiplantae</taxon>
        <taxon>Streptophyta</taxon>
        <taxon>Embryophyta</taxon>
        <taxon>Tracheophyta</taxon>
        <taxon>Spermatophyta</taxon>
        <taxon>Magnoliopsida</taxon>
        <taxon>eudicotyledons</taxon>
        <taxon>Gunneridae</taxon>
        <taxon>Pentapetalae</taxon>
        <taxon>rosids</taxon>
        <taxon>malvids</taxon>
        <taxon>Brassicales</taxon>
        <taxon>Brassicaceae</taxon>
        <taxon>Arabideae</taxon>
        <taxon>Arabis</taxon>
    </lineage>
</organism>
<dbReference type="Proteomes" id="UP000489600">
    <property type="component" value="Unassembled WGS sequence"/>
</dbReference>
<keyword evidence="3" id="KW-1185">Reference proteome</keyword>
<evidence type="ECO:0000256" key="1">
    <source>
        <dbReference type="SAM" id="MobiDB-lite"/>
    </source>
</evidence>
<comment type="caution">
    <text evidence="2">The sequence shown here is derived from an EMBL/GenBank/DDBJ whole genome shotgun (WGS) entry which is preliminary data.</text>
</comment>
<protein>
    <submittedName>
        <fullName evidence="2">Uncharacterized protein</fullName>
    </submittedName>
</protein>
<proteinExistence type="predicted"/>
<dbReference type="OrthoDB" id="1731199at2759"/>
<evidence type="ECO:0000313" key="2">
    <source>
        <dbReference type="EMBL" id="VVB07336.1"/>
    </source>
</evidence>
<feature type="region of interest" description="Disordered" evidence="1">
    <location>
        <begin position="1"/>
        <end position="45"/>
    </location>
</feature>
<dbReference type="EMBL" id="CABITT030000006">
    <property type="protein sequence ID" value="VVB07336.1"/>
    <property type="molecule type" value="Genomic_DNA"/>
</dbReference>
<gene>
    <name evidence="2" type="ORF">ANE_LOCUS17780</name>
</gene>
<sequence length="84" mass="10046">MWRSCMQKRATAKEREENREKNIKEEAQRLNDDSDGGRREVDDRDFENGWMKGKRQILELENLAFDQGGFLRENKKCKLPPIYV</sequence>
<name>A0A565C100_9BRAS</name>
<evidence type="ECO:0000313" key="3">
    <source>
        <dbReference type="Proteomes" id="UP000489600"/>
    </source>
</evidence>
<feature type="compositionally biased region" description="Basic and acidic residues" evidence="1">
    <location>
        <begin position="11"/>
        <end position="42"/>
    </location>
</feature>
<dbReference type="AlphaFoldDB" id="A0A565C100"/>